<protein>
    <recommendedName>
        <fullName evidence="1">N-acetyltransferase domain-containing protein</fullName>
    </recommendedName>
</protein>
<organism evidence="2 3">
    <name type="scientific">Microlunatus aurantiacus</name>
    <dbReference type="NCBI Taxonomy" id="446786"/>
    <lineage>
        <taxon>Bacteria</taxon>
        <taxon>Bacillati</taxon>
        <taxon>Actinomycetota</taxon>
        <taxon>Actinomycetes</taxon>
        <taxon>Propionibacteriales</taxon>
        <taxon>Propionibacteriaceae</taxon>
        <taxon>Microlunatus</taxon>
    </lineage>
</organism>
<dbReference type="Gene3D" id="3.40.630.30">
    <property type="match status" value="1"/>
</dbReference>
<reference evidence="3" key="1">
    <citation type="journal article" date="2019" name="Int. J. Syst. Evol. Microbiol.">
        <title>The Global Catalogue of Microorganisms (GCM) 10K type strain sequencing project: providing services to taxonomists for standard genome sequencing and annotation.</title>
        <authorList>
            <consortium name="The Broad Institute Genomics Platform"/>
            <consortium name="The Broad Institute Genome Sequencing Center for Infectious Disease"/>
            <person name="Wu L."/>
            <person name="Ma J."/>
        </authorList>
    </citation>
    <scope>NUCLEOTIDE SEQUENCE [LARGE SCALE GENOMIC DNA]</scope>
    <source>
        <strain evidence="3">JCM 16548</strain>
    </source>
</reference>
<proteinExistence type="predicted"/>
<gene>
    <name evidence="2" type="ORF">GCM10022204_02140</name>
</gene>
<evidence type="ECO:0000259" key="1">
    <source>
        <dbReference type="PROSITE" id="PS51186"/>
    </source>
</evidence>
<dbReference type="PROSITE" id="PS51186">
    <property type="entry name" value="GNAT"/>
    <property type="match status" value="1"/>
</dbReference>
<comment type="caution">
    <text evidence="2">The sequence shown here is derived from an EMBL/GenBank/DDBJ whole genome shotgun (WGS) entry which is preliminary data.</text>
</comment>
<dbReference type="EMBL" id="BAAAYX010000002">
    <property type="protein sequence ID" value="GAA3690733.1"/>
    <property type="molecule type" value="Genomic_DNA"/>
</dbReference>
<accession>A0ABP7CKU9</accession>
<dbReference type="Proteomes" id="UP001500051">
    <property type="component" value="Unassembled WGS sequence"/>
</dbReference>
<keyword evidence="3" id="KW-1185">Reference proteome</keyword>
<evidence type="ECO:0000313" key="2">
    <source>
        <dbReference type="EMBL" id="GAA3690733.1"/>
    </source>
</evidence>
<sequence>MDPNTEAIIRLAWARILGLPDDALDTPATDVLTRTDDSVISYVRLWDHRVLIGPLWAHSLAPALAQDDAGVATTLLTAAADHGGRLLGRAHLAFTDTYVPGPHLETAVVTDDPAAVVDLEASCPPDDVTEVGLAGMARALVTLDELDRPTAGAGYEEWQGIVAHLGVLTPPPFRRQGHGLTAAGIATNDALDAGLVPQWRVRTENRASRRVAARLGFREVGTQTTVLLTA</sequence>
<feature type="domain" description="N-acetyltransferase" evidence="1">
    <location>
        <begin position="104"/>
        <end position="230"/>
    </location>
</feature>
<evidence type="ECO:0000313" key="3">
    <source>
        <dbReference type="Proteomes" id="UP001500051"/>
    </source>
</evidence>
<dbReference type="InterPro" id="IPR016181">
    <property type="entry name" value="Acyl_CoA_acyltransferase"/>
</dbReference>
<dbReference type="RefSeq" id="WP_344810414.1">
    <property type="nucleotide sequence ID" value="NZ_BAAAYX010000002.1"/>
</dbReference>
<name>A0ABP7CKU9_9ACTN</name>
<dbReference type="SUPFAM" id="SSF55729">
    <property type="entry name" value="Acyl-CoA N-acyltransferases (Nat)"/>
    <property type="match status" value="1"/>
</dbReference>
<dbReference type="InterPro" id="IPR000182">
    <property type="entry name" value="GNAT_dom"/>
</dbReference>